<organism evidence="1 3">
    <name type="scientific">Boletus edulis BED1</name>
    <dbReference type="NCBI Taxonomy" id="1328754"/>
    <lineage>
        <taxon>Eukaryota</taxon>
        <taxon>Fungi</taxon>
        <taxon>Dikarya</taxon>
        <taxon>Basidiomycota</taxon>
        <taxon>Agaricomycotina</taxon>
        <taxon>Agaricomycetes</taxon>
        <taxon>Agaricomycetidae</taxon>
        <taxon>Boletales</taxon>
        <taxon>Boletineae</taxon>
        <taxon>Boletaceae</taxon>
        <taxon>Boletoideae</taxon>
        <taxon>Boletus</taxon>
    </lineage>
</organism>
<dbReference type="AlphaFoldDB" id="A0AAD4BDS9"/>
<name>A0AAD4BDS9_BOLED</name>
<dbReference type="Proteomes" id="UP001194468">
    <property type="component" value="Unassembled WGS sequence"/>
</dbReference>
<protein>
    <submittedName>
        <fullName evidence="1">Uncharacterized protein</fullName>
    </submittedName>
</protein>
<evidence type="ECO:0000313" key="2">
    <source>
        <dbReference type="EMBL" id="KAF8433867.1"/>
    </source>
</evidence>
<gene>
    <name evidence="2" type="ORF">L210DRAFT_3554661</name>
    <name evidence="1" type="ORF">L210DRAFT_3573307</name>
</gene>
<accession>A0AAD4BDS9</accession>
<keyword evidence="3" id="KW-1185">Reference proteome</keyword>
<reference evidence="1" key="2">
    <citation type="journal article" date="2020" name="Nat. Commun.">
        <title>Large-scale genome sequencing of mycorrhizal fungi provides insights into the early evolution of symbiotic traits.</title>
        <authorList>
            <person name="Miyauchi S."/>
            <person name="Kiss E."/>
            <person name="Kuo A."/>
            <person name="Drula E."/>
            <person name="Kohler A."/>
            <person name="Sanchez-Garcia M."/>
            <person name="Morin E."/>
            <person name="Andreopoulos B."/>
            <person name="Barry K.W."/>
            <person name="Bonito G."/>
            <person name="Buee M."/>
            <person name="Carver A."/>
            <person name="Chen C."/>
            <person name="Cichocki N."/>
            <person name="Clum A."/>
            <person name="Culley D."/>
            <person name="Crous P.W."/>
            <person name="Fauchery L."/>
            <person name="Girlanda M."/>
            <person name="Hayes R.D."/>
            <person name="Keri Z."/>
            <person name="LaButti K."/>
            <person name="Lipzen A."/>
            <person name="Lombard V."/>
            <person name="Magnuson J."/>
            <person name="Maillard F."/>
            <person name="Murat C."/>
            <person name="Nolan M."/>
            <person name="Ohm R.A."/>
            <person name="Pangilinan J."/>
            <person name="Pereira M.F."/>
            <person name="Perotto S."/>
            <person name="Peter M."/>
            <person name="Pfister S."/>
            <person name="Riley R."/>
            <person name="Sitrit Y."/>
            <person name="Stielow J.B."/>
            <person name="Szollosi G."/>
            <person name="Zifcakova L."/>
            <person name="Stursova M."/>
            <person name="Spatafora J.W."/>
            <person name="Tedersoo L."/>
            <person name="Vaario L.M."/>
            <person name="Yamada A."/>
            <person name="Yan M."/>
            <person name="Wang P."/>
            <person name="Xu J."/>
            <person name="Bruns T."/>
            <person name="Baldrian P."/>
            <person name="Vilgalys R."/>
            <person name="Dunand C."/>
            <person name="Henrissat B."/>
            <person name="Grigoriev I.V."/>
            <person name="Hibbett D."/>
            <person name="Nagy L.G."/>
            <person name="Martin F.M."/>
        </authorList>
    </citation>
    <scope>NUCLEOTIDE SEQUENCE</scope>
    <source>
        <strain evidence="1">BED1</strain>
    </source>
</reference>
<sequence>MWHYGMHLCHKYFPSKTFEISGSDDREYMASRLHNSSAGSKRPANALNDLCKVIR</sequence>
<dbReference type="EMBL" id="WHUW01000146">
    <property type="protein sequence ID" value="KAF8421112.1"/>
    <property type="molecule type" value="Genomic_DNA"/>
</dbReference>
<dbReference type="EMBL" id="WHUW01000031">
    <property type="protein sequence ID" value="KAF8433867.1"/>
    <property type="molecule type" value="Genomic_DNA"/>
</dbReference>
<reference evidence="1" key="1">
    <citation type="submission" date="2019-10" db="EMBL/GenBank/DDBJ databases">
        <authorList>
            <consortium name="DOE Joint Genome Institute"/>
            <person name="Kuo A."/>
            <person name="Miyauchi S."/>
            <person name="Kiss E."/>
            <person name="Drula E."/>
            <person name="Kohler A."/>
            <person name="Sanchez-Garcia M."/>
            <person name="Andreopoulos B."/>
            <person name="Barry K.W."/>
            <person name="Bonito G."/>
            <person name="Buee M."/>
            <person name="Carver A."/>
            <person name="Chen C."/>
            <person name="Cichocki N."/>
            <person name="Clum A."/>
            <person name="Culley D."/>
            <person name="Crous P.W."/>
            <person name="Fauchery L."/>
            <person name="Girlanda M."/>
            <person name="Hayes R."/>
            <person name="Keri Z."/>
            <person name="LaButti K."/>
            <person name="Lipzen A."/>
            <person name="Lombard V."/>
            <person name="Magnuson J."/>
            <person name="Maillard F."/>
            <person name="Morin E."/>
            <person name="Murat C."/>
            <person name="Nolan M."/>
            <person name="Ohm R."/>
            <person name="Pangilinan J."/>
            <person name="Pereira M."/>
            <person name="Perotto S."/>
            <person name="Peter M."/>
            <person name="Riley R."/>
            <person name="Sitrit Y."/>
            <person name="Stielow B."/>
            <person name="Szollosi G."/>
            <person name="Zifcakova L."/>
            <person name="Stursova M."/>
            <person name="Spatafora J.W."/>
            <person name="Tedersoo L."/>
            <person name="Vaario L.-M."/>
            <person name="Yamada A."/>
            <person name="Yan M."/>
            <person name="Wang P."/>
            <person name="Xu J."/>
            <person name="Bruns T."/>
            <person name="Baldrian P."/>
            <person name="Vilgalys R."/>
            <person name="Henrissat B."/>
            <person name="Grigoriev I.V."/>
            <person name="Hibbett D."/>
            <person name="Nagy L.G."/>
            <person name="Martin F.M."/>
        </authorList>
    </citation>
    <scope>NUCLEOTIDE SEQUENCE</scope>
    <source>
        <strain evidence="1">BED1</strain>
    </source>
</reference>
<comment type="caution">
    <text evidence="1">The sequence shown here is derived from an EMBL/GenBank/DDBJ whole genome shotgun (WGS) entry which is preliminary data.</text>
</comment>
<evidence type="ECO:0000313" key="1">
    <source>
        <dbReference type="EMBL" id="KAF8421112.1"/>
    </source>
</evidence>
<evidence type="ECO:0000313" key="3">
    <source>
        <dbReference type="Proteomes" id="UP001194468"/>
    </source>
</evidence>
<proteinExistence type="predicted"/>